<evidence type="ECO:0000313" key="8">
    <source>
        <dbReference type="EMBL" id="CEJ07587.1"/>
    </source>
</evidence>
<keyword evidence="4" id="KW-0964">Secreted</keyword>
<dbReference type="SUPFAM" id="SSF64518">
    <property type="entry name" value="Phase 1 flagellin"/>
    <property type="match status" value="1"/>
</dbReference>
<evidence type="ECO:0000256" key="4">
    <source>
        <dbReference type="RuleBase" id="RU362073"/>
    </source>
</evidence>
<comment type="subcellular location">
    <subcellularLocation>
        <location evidence="4">Secreted</location>
    </subcellularLocation>
    <subcellularLocation>
        <location evidence="4">Bacterial flagellum</location>
    </subcellularLocation>
</comment>
<protein>
    <recommendedName>
        <fullName evidence="2 4">Flagellin</fullName>
    </recommendedName>
</protein>
<accession>A0A8S0Y4S5</accession>
<dbReference type="InterPro" id="IPR001492">
    <property type="entry name" value="Flagellin"/>
</dbReference>
<dbReference type="Gene3D" id="6.10.10.10">
    <property type="entry name" value="Flagellar export chaperone, C-terminal domain"/>
    <property type="match status" value="1"/>
</dbReference>
<keyword evidence="7" id="KW-0966">Cell projection</keyword>
<evidence type="ECO:0000313" key="9">
    <source>
        <dbReference type="Proteomes" id="UP001071230"/>
    </source>
</evidence>
<dbReference type="EMBL" id="LR746496">
    <property type="protein sequence ID" value="CAA7603185.1"/>
    <property type="molecule type" value="Genomic_DNA"/>
</dbReference>
<dbReference type="Pfam" id="PF00700">
    <property type="entry name" value="Flagellin_C"/>
    <property type="match status" value="1"/>
</dbReference>
<keyword evidence="7" id="KW-0969">Cilium</keyword>
<dbReference type="PANTHER" id="PTHR42792">
    <property type="entry name" value="FLAGELLIN"/>
    <property type="match status" value="1"/>
</dbReference>
<dbReference type="Pfam" id="PF00669">
    <property type="entry name" value="Flagellin_N"/>
    <property type="match status" value="1"/>
</dbReference>
<dbReference type="GO" id="GO:0005576">
    <property type="term" value="C:extracellular region"/>
    <property type="evidence" value="ECO:0007669"/>
    <property type="project" value="UniProtKB-SubCell"/>
</dbReference>
<dbReference type="PANTHER" id="PTHR42792:SF2">
    <property type="entry name" value="FLAGELLIN"/>
    <property type="match status" value="1"/>
</dbReference>
<dbReference type="PRINTS" id="PR00207">
    <property type="entry name" value="FLAGELLIN"/>
</dbReference>
<dbReference type="InterPro" id="IPR042187">
    <property type="entry name" value="Flagellin_C_sub2"/>
</dbReference>
<keyword evidence="7" id="KW-0282">Flagellum</keyword>
<dbReference type="Proteomes" id="UP000836597">
    <property type="component" value="Chromosome"/>
</dbReference>
<dbReference type="AlphaFoldDB" id="A0A8S0Y4S5"/>
<comment type="function">
    <text evidence="4">Flagellin is the subunit protein which polymerizes to form the filaments of bacterial flagella.</text>
</comment>
<evidence type="ECO:0000259" key="6">
    <source>
        <dbReference type="Pfam" id="PF00700"/>
    </source>
</evidence>
<sequence length="285" mass="29583">MSFSINTNVTALNVLFNLQNNQTKMSNVSNQLSSGYKINSAADDAAGLAIANKMNNQVTGLNQAGQNAQDGLSMLQTMEGGISSIQSMLGRMRQLAIESSNGTETGSDRTQIVTELQQLRSEISRTATTTQFNTQTLLTGLAGASGKIQFQVGANKGQRITLAAANANLRATALGITGSGVTALGASGLSGIAQASALIGVLDKALSNVSQFRANVGAVEDRLNFAVTNLGTESNNLSTAQSRIMDTNMASAMTNFTKSQILVNAGISMLAQANQMPGMVLKLLG</sequence>
<dbReference type="Proteomes" id="UP001071230">
    <property type="component" value="Unassembled WGS sequence"/>
</dbReference>
<dbReference type="GO" id="GO:0009288">
    <property type="term" value="C:bacterial-type flagellum"/>
    <property type="evidence" value="ECO:0007669"/>
    <property type="project" value="UniProtKB-SubCell"/>
</dbReference>
<evidence type="ECO:0000313" key="7">
    <source>
        <dbReference type="EMBL" id="CAA7603185.1"/>
    </source>
</evidence>
<gene>
    <name evidence="8" type="ORF">DEACI_2053</name>
    <name evidence="7" type="ORF">DEACI_4008</name>
</gene>
<keyword evidence="9" id="KW-1185">Reference proteome</keyword>
<name>A0A8S0Y4S5_9FIRM</name>
<proteinExistence type="inferred from homology"/>
<feature type="domain" description="Flagellin N-terminal" evidence="5">
    <location>
        <begin position="5"/>
        <end position="140"/>
    </location>
</feature>
<dbReference type="InterPro" id="IPR001029">
    <property type="entry name" value="Flagellin_N"/>
</dbReference>
<reference evidence="7" key="2">
    <citation type="submission" date="2020-01" db="EMBL/GenBank/DDBJ databases">
        <authorList>
            <person name="Hornung B."/>
        </authorList>
    </citation>
    <scope>NUCLEOTIDE SEQUENCE</scope>
    <source>
        <strain evidence="7">PacBioINE</strain>
    </source>
</reference>
<dbReference type="KEGG" id="aacx:DEACI_4008"/>
<dbReference type="EMBL" id="CDGJ01000060">
    <property type="protein sequence ID" value="CEJ07587.1"/>
    <property type="molecule type" value="Genomic_DNA"/>
</dbReference>
<reference evidence="8" key="1">
    <citation type="submission" date="2014-11" db="EMBL/GenBank/DDBJ databases">
        <authorList>
            <person name="Hornung B.V."/>
        </authorList>
    </citation>
    <scope>NUCLEOTIDE SEQUENCE</scope>
    <source>
        <strain evidence="8">INE</strain>
    </source>
</reference>
<comment type="similarity">
    <text evidence="1 4">Belongs to the bacterial flagellin family.</text>
</comment>
<dbReference type="Gene3D" id="1.20.1330.10">
    <property type="entry name" value="f41 fragment of flagellin, N-terminal domain"/>
    <property type="match status" value="1"/>
</dbReference>
<evidence type="ECO:0000256" key="1">
    <source>
        <dbReference type="ARBA" id="ARBA00005709"/>
    </source>
</evidence>
<evidence type="ECO:0000256" key="3">
    <source>
        <dbReference type="ARBA" id="ARBA00023143"/>
    </source>
</evidence>
<keyword evidence="3 4" id="KW-0975">Bacterial flagellum</keyword>
<feature type="domain" description="Flagellin C-terminal" evidence="6">
    <location>
        <begin position="200"/>
        <end position="284"/>
    </location>
</feature>
<dbReference type="RefSeq" id="WP_240986440.1">
    <property type="nucleotide sequence ID" value="NZ_CDGJ01000060.1"/>
</dbReference>
<evidence type="ECO:0000259" key="5">
    <source>
        <dbReference type="Pfam" id="PF00669"/>
    </source>
</evidence>
<dbReference type="GO" id="GO:0005198">
    <property type="term" value="F:structural molecule activity"/>
    <property type="evidence" value="ECO:0007669"/>
    <property type="project" value="UniProtKB-UniRule"/>
</dbReference>
<dbReference type="InterPro" id="IPR046358">
    <property type="entry name" value="Flagellin_C"/>
</dbReference>
<evidence type="ECO:0000256" key="2">
    <source>
        <dbReference type="ARBA" id="ARBA00020110"/>
    </source>
</evidence>
<organism evidence="7">
    <name type="scientific">Acididesulfobacillus acetoxydans</name>
    <dbReference type="NCBI Taxonomy" id="1561005"/>
    <lineage>
        <taxon>Bacteria</taxon>
        <taxon>Bacillati</taxon>
        <taxon>Bacillota</taxon>
        <taxon>Clostridia</taxon>
        <taxon>Eubacteriales</taxon>
        <taxon>Peptococcaceae</taxon>
        <taxon>Acididesulfobacillus</taxon>
    </lineage>
</organism>